<dbReference type="SUPFAM" id="SSF47240">
    <property type="entry name" value="Ferritin-like"/>
    <property type="match status" value="1"/>
</dbReference>
<dbReference type="SUPFAM" id="SSF52821">
    <property type="entry name" value="Rhodanese/Cell cycle control phosphatase"/>
    <property type="match status" value="1"/>
</dbReference>
<proteinExistence type="predicted"/>
<feature type="domain" description="Rhodanese" evidence="1">
    <location>
        <begin position="26"/>
        <end position="110"/>
    </location>
</feature>
<dbReference type="PANTHER" id="PTHR43031:SF1">
    <property type="entry name" value="PYRIDINE NUCLEOTIDE-DISULPHIDE OXIDOREDUCTASE"/>
    <property type="match status" value="1"/>
</dbReference>
<reference evidence="2" key="2">
    <citation type="submission" date="2024-06" db="EMBL/GenBank/DDBJ databases">
        <authorList>
            <person name="Plum-Jensen L.E."/>
            <person name="Schramm A."/>
            <person name="Marshall I.P.G."/>
        </authorList>
    </citation>
    <scope>NUCLEOTIDE SEQUENCE</scope>
    <source>
        <strain evidence="2">Rat1</strain>
    </source>
</reference>
<dbReference type="KEGG" id="eaj:Q3M24_20445"/>
<dbReference type="InterPro" id="IPR003251">
    <property type="entry name" value="Rr_diiron-bd_dom"/>
</dbReference>
<dbReference type="GO" id="GO:0046872">
    <property type="term" value="F:metal ion binding"/>
    <property type="evidence" value="ECO:0007669"/>
    <property type="project" value="InterPro"/>
</dbReference>
<dbReference type="InterPro" id="IPR036873">
    <property type="entry name" value="Rhodanese-like_dom_sf"/>
</dbReference>
<dbReference type="InterPro" id="IPR009078">
    <property type="entry name" value="Ferritin-like_SF"/>
</dbReference>
<dbReference type="Pfam" id="PF00581">
    <property type="entry name" value="Rhodanese"/>
    <property type="match status" value="1"/>
</dbReference>
<reference evidence="2" key="1">
    <citation type="journal article" date="2024" name="Syst. Appl. Microbiol.">
        <title>First single-strain enrichments of Electrothrix cable bacteria, description of E. aestuarii sp. nov. and E. rattekaaiensis sp. nov., and proposal of a cable bacteria taxonomy following the rules of the SeqCode.</title>
        <authorList>
            <person name="Plum-Jensen L.E."/>
            <person name="Schramm A."/>
            <person name="Marshall I.P.G."/>
        </authorList>
    </citation>
    <scope>NUCLEOTIDE SEQUENCE</scope>
    <source>
        <strain evidence="2">Rat1</strain>
    </source>
</reference>
<dbReference type="InterPro" id="IPR001763">
    <property type="entry name" value="Rhodanese-like_dom"/>
</dbReference>
<dbReference type="PROSITE" id="PS50206">
    <property type="entry name" value="RHODANESE_3"/>
    <property type="match status" value="1"/>
</dbReference>
<evidence type="ECO:0000313" key="2">
    <source>
        <dbReference type="EMBL" id="XCN72634.1"/>
    </source>
</evidence>
<dbReference type="Gene3D" id="3.40.250.10">
    <property type="entry name" value="Rhodanese-like domain"/>
    <property type="match status" value="1"/>
</dbReference>
<dbReference type="InterPro" id="IPR012347">
    <property type="entry name" value="Ferritin-like"/>
</dbReference>
<dbReference type="GO" id="GO:0004792">
    <property type="term" value="F:thiosulfate-cyanide sulfurtransferase activity"/>
    <property type="evidence" value="ECO:0007669"/>
    <property type="project" value="InterPro"/>
</dbReference>
<dbReference type="Gene3D" id="1.20.1260.10">
    <property type="match status" value="1"/>
</dbReference>
<dbReference type="CDD" id="cd01045">
    <property type="entry name" value="Ferritin_like_AB"/>
    <property type="match status" value="1"/>
</dbReference>
<accession>A0AAU8LSY5</accession>
<dbReference type="CDD" id="cd00158">
    <property type="entry name" value="RHOD"/>
    <property type="match status" value="1"/>
</dbReference>
<name>A0AAU8LSY5_9BACT</name>
<dbReference type="InterPro" id="IPR001307">
    <property type="entry name" value="Thiosulphate_STrfase_CS"/>
</dbReference>
<gene>
    <name evidence="2" type="ORF">Q3M24_20445</name>
</gene>
<dbReference type="Pfam" id="PF02915">
    <property type="entry name" value="Rubrerythrin"/>
    <property type="match status" value="1"/>
</dbReference>
<dbReference type="SMART" id="SM00450">
    <property type="entry name" value="RHOD"/>
    <property type="match status" value="1"/>
</dbReference>
<dbReference type="InterPro" id="IPR050229">
    <property type="entry name" value="GlpE_sulfurtransferase"/>
</dbReference>
<dbReference type="PANTHER" id="PTHR43031">
    <property type="entry name" value="FAD-DEPENDENT OXIDOREDUCTASE"/>
    <property type="match status" value="1"/>
</dbReference>
<dbReference type="AlphaFoldDB" id="A0AAU8LSY5"/>
<evidence type="ECO:0000259" key="1">
    <source>
        <dbReference type="PROSITE" id="PS50206"/>
    </source>
</evidence>
<dbReference type="PROSITE" id="PS00380">
    <property type="entry name" value="RHODANESE_1"/>
    <property type="match status" value="1"/>
</dbReference>
<organism evidence="2">
    <name type="scientific">Candidatus Electrothrix aestuarii</name>
    <dbReference type="NCBI Taxonomy" id="3062594"/>
    <lineage>
        <taxon>Bacteria</taxon>
        <taxon>Pseudomonadati</taxon>
        <taxon>Thermodesulfobacteriota</taxon>
        <taxon>Desulfobulbia</taxon>
        <taxon>Desulfobulbales</taxon>
        <taxon>Desulfobulbaceae</taxon>
        <taxon>Candidatus Electrothrix</taxon>
    </lineage>
</organism>
<dbReference type="EMBL" id="CP159373">
    <property type="protein sequence ID" value="XCN72634.1"/>
    <property type="molecule type" value="Genomic_DNA"/>
</dbReference>
<dbReference type="GO" id="GO:0016491">
    <property type="term" value="F:oxidoreductase activity"/>
    <property type="evidence" value="ECO:0007669"/>
    <property type="project" value="InterPro"/>
</dbReference>
<protein>
    <submittedName>
        <fullName evidence="2">Rhodanese-like domain-containing protein</fullName>
    </submittedName>
</protein>
<sequence length="281" mass="31434">MRWKQFLTPVKSLNAPETKEYLKKYSLDEYNLIDVRQPSEYRSGHIPGAKLIPVAEMAERSKEIDPTKPTIVYCAIGGRSRVAAQMLAGKGFSKVINMAGGFKAWNDDTAFGAEETGMTLFSGKEKLEDVLLTAYSLEAGLEDFYTSLQGRVKQEEVKSLFNKLSSIEVKHQERIYAQYQQISSAPPLGREEFASKAEKQAMEGGLSTEEYLAQYPTDFENITDVVSLAMGIEAQALDLYLRAADNSTQTDTRQVLLRIAEEERTHLKLLGDLLDQQGDNV</sequence>